<name>A0ABD3Q661_9STRA</name>
<evidence type="ECO:0000256" key="2">
    <source>
        <dbReference type="ARBA" id="ARBA00022980"/>
    </source>
</evidence>
<evidence type="ECO:0000256" key="3">
    <source>
        <dbReference type="ARBA" id="ARBA00023274"/>
    </source>
</evidence>
<dbReference type="GO" id="GO:0005840">
    <property type="term" value="C:ribosome"/>
    <property type="evidence" value="ECO:0007669"/>
    <property type="project" value="UniProtKB-KW"/>
</dbReference>
<protein>
    <recommendedName>
        <fullName evidence="4">Large ribosomal subunit protein eL22</fullName>
    </recommendedName>
    <alternativeName>
        <fullName evidence="5">60S ribosomal protein L22</fullName>
    </alternativeName>
</protein>
<dbReference type="InterPro" id="IPR002671">
    <property type="entry name" value="Ribosomal_eL22"/>
</dbReference>
<dbReference type="PANTHER" id="PTHR10064">
    <property type="entry name" value="60S RIBOSOMAL PROTEIN L22"/>
    <property type="match status" value="1"/>
</dbReference>
<gene>
    <name evidence="6" type="ORF">HJC23_006387</name>
</gene>
<dbReference type="InterPro" id="IPR038526">
    <property type="entry name" value="Ribosomal_eL22_sf"/>
</dbReference>
<keyword evidence="7" id="KW-1185">Reference proteome</keyword>
<accession>A0ABD3Q661</accession>
<evidence type="ECO:0000256" key="5">
    <source>
        <dbReference type="ARBA" id="ARBA00041214"/>
    </source>
</evidence>
<comment type="similarity">
    <text evidence="1">Belongs to the eukaryotic ribosomal protein eL22 family.</text>
</comment>
<dbReference type="PANTHER" id="PTHR10064:SF0">
    <property type="entry name" value="FI24544P1-RELATED"/>
    <property type="match status" value="1"/>
</dbReference>
<dbReference type="AlphaFoldDB" id="A0ABD3Q661"/>
<comment type="caution">
    <text evidence="6">The sequence shown here is derived from an EMBL/GenBank/DDBJ whole genome shotgun (WGS) entry which is preliminary data.</text>
</comment>
<dbReference type="EMBL" id="JABMIG020000075">
    <property type="protein sequence ID" value="KAL3795066.1"/>
    <property type="molecule type" value="Genomic_DNA"/>
</dbReference>
<keyword evidence="3" id="KW-0687">Ribonucleoprotein</keyword>
<evidence type="ECO:0000313" key="6">
    <source>
        <dbReference type="EMBL" id="KAL3795066.1"/>
    </source>
</evidence>
<dbReference type="GO" id="GO:1990904">
    <property type="term" value="C:ribonucleoprotein complex"/>
    <property type="evidence" value="ECO:0007669"/>
    <property type="project" value="UniProtKB-KW"/>
</dbReference>
<dbReference type="Gene3D" id="3.30.1360.210">
    <property type="match status" value="1"/>
</dbReference>
<dbReference type="Proteomes" id="UP001516023">
    <property type="component" value="Unassembled WGS sequence"/>
</dbReference>
<keyword evidence="2" id="KW-0689">Ribosomal protein</keyword>
<organism evidence="6 7">
    <name type="scientific">Cyclotella cryptica</name>
    <dbReference type="NCBI Taxonomy" id="29204"/>
    <lineage>
        <taxon>Eukaryota</taxon>
        <taxon>Sar</taxon>
        <taxon>Stramenopiles</taxon>
        <taxon>Ochrophyta</taxon>
        <taxon>Bacillariophyta</taxon>
        <taxon>Coscinodiscophyceae</taxon>
        <taxon>Thalassiosirophycidae</taxon>
        <taxon>Stephanodiscales</taxon>
        <taxon>Stephanodiscaceae</taxon>
        <taxon>Cyclotella</taxon>
    </lineage>
</organism>
<evidence type="ECO:0000313" key="7">
    <source>
        <dbReference type="Proteomes" id="UP001516023"/>
    </source>
</evidence>
<evidence type="ECO:0000256" key="4">
    <source>
        <dbReference type="ARBA" id="ARBA00040613"/>
    </source>
</evidence>
<dbReference type="Pfam" id="PF01776">
    <property type="entry name" value="Ribosomal_L22e"/>
    <property type="match status" value="1"/>
</dbReference>
<reference evidence="6 7" key="1">
    <citation type="journal article" date="2020" name="G3 (Bethesda)">
        <title>Improved Reference Genome for Cyclotella cryptica CCMP332, a Model for Cell Wall Morphogenesis, Salinity Adaptation, and Lipid Production in Diatoms (Bacillariophyta).</title>
        <authorList>
            <person name="Roberts W.R."/>
            <person name="Downey K.M."/>
            <person name="Ruck E.C."/>
            <person name="Traller J.C."/>
            <person name="Alverson A.J."/>
        </authorList>
    </citation>
    <scope>NUCLEOTIDE SEQUENCE [LARGE SCALE GENOMIC DNA]</scope>
    <source>
        <strain evidence="6 7">CCMP332</strain>
    </source>
</reference>
<sequence length="123" mass="13739">MQAKGKGAKKGTVKFVIDCSAPVDDKVLDIASFEKYMQERIKVEGKTGNLAQNNVAVSRDSTKLTVAIPADVKLSKRQLKYLTKRYLKKQQLRDYLRVVAASKNSYEMRYFQMNGGEEGGADA</sequence>
<evidence type="ECO:0000256" key="1">
    <source>
        <dbReference type="ARBA" id="ARBA00007817"/>
    </source>
</evidence>
<proteinExistence type="inferred from homology"/>
<dbReference type="GO" id="GO:0005737">
    <property type="term" value="C:cytoplasm"/>
    <property type="evidence" value="ECO:0007669"/>
    <property type="project" value="UniProtKB-ARBA"/>
</dbReference>
<dbReference type="FunFam" id="3.30.1360.210:FF:000001">
    <property type="entry name" value="60S ribosomal protein L22 1"/>
    <property type="match status" value="1"/>
</dbReference>